<gene>
    <name evidence="1" type="ORF">FAZ97_08465</name>
</gene>
<dbReference type="EMBL" id="CP046909">
    <property type="protein sequence ID" value="QGZ54953.1"/>
    <property type="molecule type" value="Genomic_DNA"/>
</dbReference>
<accession>A0A7Z2J8T3</accession>
<dbReference type="RefSeq" id="WP_158758041.1">
    <property type="nucleotide sequence ID" value="NZ_CP046909.1"/>
</dbReference>
<dbReference type="AlphaFoldDB" id="A0A7Z2J8T3"/>
<organism evidence="1 2">
    <name type="scientific">Paraburkholderia acidiphila</name>
    <dbReference type="NCBI Taxonomy" id="2571747"/>
    <lineage>
        <taxon>Bacteria</taxon>
        <taxon>Pseudomonadati</taxon>
        <taxon>Pseudomonadota</taxon>
        <taxon>Betaproteobacteria</taxon>
        <taxon>Burkholderiales</taxon>
        <taxon>Burkholderiaceae</taxon>
        <taxon>Paraburkholderia</taxon>
    </lineage>
</organism>
<reference evidence="1 2" key="1">
    <citation type="submission" date="2019-12" db="EMBL/GenBank/DDBJ databases">
        <title>Paraburkholderia acidiphila 7Q-K02 sp. nov and Paraburkholderia acidisoli DHF22 sp. nov., two strains isolated from forest soil.</title>
        <authorList>
            <person name="Gao Z."/>
            <person name="Qiu L."/>
        </authorList>
    </citation>
    <scope>NUCLEOTIDE SEQUENCE [LARGE SCALE GENOMIC DNA]</scope>
    <source>
        <strain evidence="1 2">7Q-K02</strain>
    </source>
</reference>
<evidence type="ECO:0000313" key="2">
    <source>
        <dbReference type="Proteomes" id="UP000434209"/>
    </source>
</evidence>
<keyword evidence="2" id="KW-1185">Reference proteome</keyword>
<dbReference type="Proteomes" id="UP000434209">
    <property type="component" value="Chromosome 1"/>
</dbReference>
<evidence type="ECO:0000313" key="1">
    <source>
        <dbReference type="EMBL" id="QGZ54953.1"/>
    </source>
</evidence>
<proteinExistence type="predicted"/>
<protein>
    <submittedName>
        <fullName evidence="1">Uncharacterized protein</fullName>
    </submittedName>
</protein>
<sequence>MTFSPLGDELRSRGVADDEIVRTPRAVDAMEAVLVKRMLTEPEREAALAMHRGAQRDAAANVAKPALSQ</sequence>
<dbReference type="KEGG" id="pacp:FAZ97_08465"/>
<name>A0A7Z2J8T3_9BURK</name>
<dbReference type="OrthoDB" id="9996534at2"/>